<comment type="cofactor">
    <cofactor evidence="1">
        <name>pyridoxal 5'-phosphate</name>
        <dbReference type="ChEBI" id="CHEBI:597326"/>
    </cofactor>
</comment>
<dbReference type="InterPro" id="IPR001597">
    <property type="entry name" value="ArAA_b-elim_lyase/Thr_aldolase"/>
</dbReference>
<dbReference type="EMBL" id="BAAACZ010000018">
    <property type="protein sequence ID" value="GAA0466744.1"/>
    <property type="molecule type" value="Genomic_DNA"/>
</dbReference>
<accession>A0ABN1A3K9</accession>
<protein>
    <submittedName>
        <fullName evidence="5">Low-specificity L-threonine aldolase</fullName>
    </submittedName>
</protein>
<evidence type="ECO:0000256" key="2">
    <source>
        <dbReference type="ARBA" id="ARBA00006966"/>
    </source>
</evidence>
<comment type="caution">
    <text evidence="5">The sequence shown here is derived from an EMBL/GenBank/DDBJ whole genome shotgun (WGS) entry which is preliminary data.</text>
</comment>
<dbReference type="InterPro" id="IPR015421">
    <property type="entry name" value="PyrdxlP-dep_Trfase_major"/>
</dbReference>
<keyword evidence="6" id="KW-1185">Reference proteome</keyword>
<gene>
    <name evidence="5" type="primary">ltaE</name>
    <name evidence="5" type="ORF">GCM10008935_23320</name>
</gene>
<dbReference type="Proteomes" id="UP001500740">
    <property type="component" value="Unassembled WGS sequence"/>
</dbReference>
<name>A0ABN1A3K9_9BACI</name>
<dbReference type="Gene3D" id="3.40.640.10">
    <property type="entry name" value="Type I PLP-dependent aspartate aminotransferase-like (Major domain)"/>
    <property type="match status" value="1"/>
</dbReference>
<comment type="similarity">
    <text evidence="2">Belongs to the threonine aldolase family.</text>
</comment>
<dbReference type="CDD" id="cd06502">
    <property type="entry name" value="TA_like"/>
    <property type="match status" value="1"/>
</dbReference>
<dbReference type="NCBIfam" id="NF041359">
    <property type="entry name" value="GntG_guanitoxin"/>
    <property type="match status" value="1"/>
</dbReference>
<evidence type="ECO:0000256" key="3">
    <source>
        <dbReference type="ARBA" id="ARBA00022898"/>
    </source>
</evidence>
<feature type="domain" description="Aromatic amino acid beta-eliminating lyase/threonine aldolase" evidence="4">
    <location>
        <begin position="3"/>
        <end position="287"/>
    </location>
</feature>
<dbReference type="Pfam" id="PF01212">
    <property type="entry name" value="Beta_elim_lyase"/>
    <property type="match status" value="1"/>
</dbReference>
<reference evidence="5 6" key="1">
    <citation type="journal article" date="2019" name="Int. J. Syst. Evol. Microbiol.">
        <title>The Global Catalogue of Microorganisms (GCM) 10K type strain sequencing project: providing services to taxonomists for standard genome sequencing and annotation.</title>
        <authorList>
            <consortium name="The Broad Institute Genomics Platform"/>
            <consortium name="The Broad Institute Genome Sequencing Center for Infectious Disease"/>
            <person name="Wu L."/>
            <person name="Ma J."/>
        </authorList>
    </citation>
    <scope>NUCLEOTIDE SEQUENCE [LARGE SCALE GENOMIC DNA]</scope>
    <source>
        <strain evidence="5 6">JCM 14193</strain>
    </source>
</reference>
<sequence length="341" mass="37010">MIDLRSDTVTKPTQEMREASFHAEVGDDVYVEDPTVQLLEEKAAEMLGKEAALFVTSGVQGNQIAVLAHTRPGNEIILEEESHLFYYEGAAISAFAGVQPRTVKGNRGAMHPADVEAAIRPEDVHLPETGLIVLENTHNRAGGAVIPLETMSATYDLAQRNHIPVHLDGARLFNAVSTSGISAKEYASYTDTVQICLSKGLGAPIGSIIAGSKEFITQARKWRKRLGGGLRQVGVIAAPAMIALTEMSKRLHEDHGNAKKLEQGIKEAGFELAYPVETNIVIMDVANTPFDGAQMVEKLGESGVKAVQFGPTLVRFVTHFDINEQDINRTIEILKSIKSML</sequence>
<evidence type="ECO:0000313" key="6">
    <source>
        <dbReference type="Proteomes" id="UP001500740"/>
    </source>
</evidence>
<dbReference type="PIRSF" id="PIRSF017617">
    <property type="entry name" value="Thr_aldolase"/>
    <property type="match status" value="1"/>
</dbReference>
<organism evidence="5 6">
    <name type="scientific">Alkalibacillus silvisoli</name>
    <dbReference type="NCBI Taxonomy" id="392823"/>
    <lineage>
        <taxon>Bacteria</taxon>
        <taxon>Bacillati</taxon>
        <taxon>Bacillota</taxon>
        <taxon>Bacilli</taxon>
        <taxon>Bacillales</taxon>
        <taxon>Bacillaceae</taxon>
        <taxon>Alkalibacillus</taxon>
    </lineage>
</organism>
<keyword evidence="3" id="KW-0663">Pyridoxal phosphate</keyword>
<evidence type="ECO:0000256" key="1">
    <source>
        <dbReference type="ARBA" id="ARBA00001933"/>
    </source>
</evidence>
<dbReference type="Gene3D" id="3.90.1150.10">
    <property type="entry name" value="Aspartate Aminotransferase, domain 1"/>
    <property type="match status" value="1"/>
</dbReference>
<dbReference type="PANTHER" id="PTHR48097">
    <property type="entry name" value="L-THREONINE ALDOLASE-RELATED"/>
    <property type="match status" value="1"/>
</dbReference>
<dbReference type="RefSeq" id="WP_343783729.1">
    <property type="nucleotide sequence ID" value="NZ_BAAACZ010000018.1"/>
</dbReference>
<dbReference type="InterPro" id="IPR015424">
    <property type="entry name" value="PyrdxlP-dep_Trfase"/>
</dbReference>
<dbReference type="InterPro" id="IPR015422">
    <property type="entry name" value="PyrdxlP-dep_Trfase_small"/>
</dbReference>
<dbReference type="SUPFAM" id="SSF53383">
    <property type="entry name" value="PLP-dependent transferases"/>
    <property type="match status" value="1"/>
</dbReference>
<evidence type="ECO:0000259" key="4">
    <source>
        <dbReference type="Pfam" id="PF01212"/>
    </source>
</evidence>
<evidence type="ECO:0000313" key="5">
    <source>
        <dbReference type="EMBL" id="GAA0466744.1"/>
    </source>
</evidence>
<proteinExistence type="inferred from homology"/>
<dbReference type="PANTHER" id="PTHR48097:SF9">
    <property type="entry name" value="L-THREONINE ALDOLASE"/>
    <property type="match status" value="1"/>
</dbReference>
<dbReference type="InterPro" id="IPR023603">
    <property type="entry name" value="Low_specificity_L-TA-like"/>
</dbReference>